<name>A0AAD5YRR5_9AGAR</name>
<dbReference type="SMART" id="SM00320">
    <property type="entry name" value="WD40"/>
    <property type="match status" value="3"/>
</dbReference>
<dbReference type="Gene3D" id="3.80.10.10">
    <property type="entry name" value="Ribonuclease Inhibitor"/>
    <property type="match status" value="1"/>
</dbReference>
<dbReference type="GO" id="GO:0005634">
    <property type="term" value="C:nucleus"/>
    <property type="evidence" value="ECO:0007669"/>
    <property type="project" value="TreeGrafter"/>
</dbReference>
<dbReference type="SUPFAM" id="SSF52047">
    <property type="entry name" value="RNI-like"/>
    <property type="match status" value="1"/>
</dbReference>
<dbReference type="InterPro" id="IPR036047">
    <property type="entry name" value="F-box-like_dom_sf"/>
</dbReference>
<evidence type="ECO:0000313" key="7">
    <source>
        <dbReference type="Proteomes" id="UP001213000"/>
    </source>
</evidence>
<dbReference type="PROSITE" id="PS50082">
    <property type="entry name" value="WD_REPEATS_2"/>
    <property type="match status" value="1"/>
</dbReference>
<reference evidence="6" key="1">
    <citation type="submission" date="2022-07" db="EMBL/GenBank/DDBJ databases">
        <title>Genome Sequence of Leucocoprinus birnbaumii.</title>
        <authorList>
            <person name="Buettner E."/>
        </authorList>
    </citation>
    <scope>NUCLEOTIDE SEQUENCE</scope>
    <source>
        <strain evidence="6">VT141</strain>
    </source>
</reference>
<keyword evidence="2" id="KW-0677">Repeat</keyword>
<dbReference type="InterPro" id="IPR036322">
    <property type="entry name" value="WD40_repeat_dom_sf"/>
</dbReference>
<dbReference type="AlphaFoldDB" id="A0AAD5YRR5"/>
<dbReference type="Proteomes" id="UP001213000">
    <property type="component" value="Unassembled WGS sequence"/>
</dbReference>
<organism evidence="6 7">
    <name type="scientific">Leucocoprinus birnbaumii</name>
    <dbReference type="NCBI Taxonomy" id="56174"/>
    <lineage>
        <taxon>Eukaryota</taxon>
        <taxon>Fungi</taxon>
        <taxon>Dikarya</taxon>
        <taxon>Basidiomycota</taxon>
        <taxon>Agaricomycotina</taxon>
        <taxon>Agaricomycetes</taxon>
        <taxon>Agaricomycetidae</taxon>
        <taxon>Agaricales</taxon>
        <taxon>Agaricineae</taxon>
        <taxon>Agaricaceae</taxon>
        <taxon>Leucocoprinus</taxon>
    </lineage>
</organism>
<protein>
    <recommendedName>
        <fullName evidence="5">F-box domain-containing protein</fullName>
    </recommendedName>
</protein>
<dbReference type="SUPFAM" id="SSF50978">
    <property type="entry name" value="WD40 repeat-like"/>
    <property type="match status" value="1"/>
</dbReference>
<feature type="domain" description="F-box" evidence="5">
    <location>
        <begin position="328"/>
        <end position="389"/>
    </location>
</feature>
<dbReference type="InterPro" id="IPR032675">
    <property type="entry name" value="LRR_dom_sf"/>
</dbReference>
<sequence>MPPWHPVTTGGTGLNVPGKSDKDKVVKNPVSHWRISRKAVVDFVFSPDVKYVAAISEDGCLRIIDALAEQLVDCYASYFGALTCVAWSPDGRFVLTGGQDDLITIFSPWEQRVVARCQGHSSFVSGVAFDDLRCDGRTYRFGSVGEDNKLILWDFSSGALHRPKFQATHHQRMSMSSTISLAFRGSKSASYLPSGIPPNLISEPTHPLRYHPAPSRNEIAIVQPVLVKPIESDLLTDVAFLPRVLITATKCGHIKLDSGAVTTLSAQERYLSLHRRQRSRQLVVHFPIIQEVIPESHMSMNPSNSDPCSASSLDDQCSVVYWQDRDTFDKLPSELITQIFDYAMLTASSVGLAEMEMRHKMLANLQLVSQQWRSVVIGTPMLWSSIVLRLYSTTSKVVNHYSRSTLSLWLKRSGTVELRIMLEFRGWTNDYRRLHLEPAIHEMTWELLGLIWKSVHRWRTLDLRFRDAQTLGLAKPWLFSPHLSLTSASSLKSIHLNLGIIPLTDADPATIEPVIQYLSSPPNLRELGLQPLSAVTSRVIENYLPINHLHKLKLNVQVMALSQTLFMLSNCASLSWLSLDIYGRNFEAVVGDGSALPALEIPTLLVLEYVCRSPALTPVLQRLHCPELQVLSISFPTRHDVSETIHFFTHLEEYAQLKALRLEHLDGHQLQLVLAVPVVARIPILEVLTVGIPELNPTPMFLGIPSLLHTIGSSHDGDVCGVAGWGRLETVVELRQLGWPDPESRPLLPELFQYHPHVHGIKLHEIA</sequence>
<dbReference type="PANTHER" id="PTHR14107">
    <property type="entry name" value="WD REPEAT PROTEIN"/>
    <property type="match status" value="1"/>
</dbReference>
<dbReference type="SUPFAM" id="SSF81383">
    <property type="entry name" value="F-box domain"/>
    <property type="match status" value="1"/>
</dbReference>
<evidence type="ECO:0000313" key="6">
    <source>
        <dbReference type="EMBL" id="KAJ3568635.1"/>
    </source>
</evidence>
<evidence type="ECO:0000259" key="5">
    <source>
        <dbReference type="Pfam" id="PF12937"/>
    </source>
</evidence>
<keyword evidence="7" id="KW-1185">Reference proteome</keyword>
<gene>
    <name evidence="6" type="ORF">NP233_g5575</name>
</gene>
<dbReference type="Pfam" id="PF12937">
    <property type="entry name" value="F-box-like"/>
    <property type="match status" value="1"/>
</dbReference>
<dbReference type="InterPro" id="IPR015943">
    <property type="entry name" value="WD40/YVTN_repeat-like_dom_sf"/>
</dbReference>
<dbReference type="EMBL" id="JANIEX010000333">
    <property type="protein sequence ID" value="KAJ3568635.1"/>
    <property type="molecule type" value="Genomic_DNA"/>
</dbReference>
<accession>A0AAD5YRR5</accession>
<dbReference type="GO" id="GO:0051286">
    <property type="term" value="C:cell tip"/>
    <property type="evidence" value="ECO:0007669"/>
    <property type="project" value="TreeGrafter"/>
</dbReference>
<dbReference type="Gene3D" id="2.130.10.10">
    <property type="entry name" value="YVTN repeat-like/Quinoprotein amine dehydrogenase"/>
    <property type="match status" value="1"/>
</dbReference>
<evidence type="ECO:0000256" key="1">
    <source>
        <dbReference type="ARBA" id="ARBA00022574"/>
    </source>
</evidence>
<evidence type="ECO:0000256" key="4">
    <source>
        <dbReference type="SAM" id="MobiDB-lite"/>
    </source>
</evidence>
<evidence type="ECO:0000256" key="2">
    <source>
        <dbReference type="ARBA" id="ARBA00022737"/>
    </source>
</evidence>
<comment type="caution">
    <text evidence="6">The sequence shown here is derived from an EMBL/GenBank/DDBJ whole genome shotgun (WGS) entry which is preliminary data.</text>
</comment>
<dbReference type="InterPro" id="IPR001810">
    <property type="entry name" value="F-box_dom"/>
</dbReference>
<dbReference type="Pfam" id="PF00400">
    <property type="entry name" value="WD40"/>
    <property type="match status" value="1"/>
</dbReference>
<feature type="repeat" description="WD" evidence="3">
    <location>
        <begin position="75"/>
        <end position="107"/>
    </location>
</feature>
<keyword evidence="1 3" id="KW-0853">WD repeat</keyword>
<evidence type="ECO:0000256" key="3">
    <source>
        <dbReference type="PROSITE-ProRule" id="PRU00221"/>
    </source>
</evidence>
<dbReference type="GO" id="GO:0045013">
    <property type="term" value="P:carbon catabolite repression of transcription"/>
    <property type="evidence" value="ECO:0007669"/>
    <property type="project" value="TreeGrafter"/>
</dbReference>
<dbReference type="PANTHER" id="PTHR14107:SF16">
    <property type="entry name" value="AT02583P"/>
    <property type="match status" value="1"/>
</dbReference>
<proteinExistence type="predicted"/>
<dbReference type="GO" id="GO:0032153">
    <property type="term" value="C:cell division site"/>
    <property type="evidence" value="ECO:0007669"/>
    <property type="project" value="TreeGrafter"/>
</dbReference>
<dbReference type="InterPro" id="IPR051362">
    <property type="entry name" value="WD_repeat_creC_regulators"/>
</dbReference>
<feature type="region of interest" description="Disordered" evidence="4">
    <location>
        <begin position="1"/>
        <end position="23"/>
    </location>
</feature>
<dbReference type="InterPro" id="IPR001680">
    <property type="entry name" value="WD40_rpt"/>
</dbReference>
<dbReference type="Gene3D" id="1.20.1280.50">
    <property type="match status" value="1"/>
</dbReference>